<protein>
    <submittedName>
        <fullName evidence="2">Uncharacterized protein</fullName>
    </submittedName>
</protein>
<dbReference type="RefSeq" id="WP_226384901.1">
    <property type="nucleotide sequence ID" value="NZ_JADCKA010000003.1"/>
</dbReference>
<comment type="caution">
    <text evidence="2">The sequence shown here is derived from an EMBL/GenBank/DDBJ whole genome shotgun (WGS) entry which is preliminary data.</text>
</comment>
<accession>A0ABR9QWI9</accession>
<name>A0ABR9QWI9_9FIRM</name>
<gene>
    <name evidence="2" type="ORF">INF20_02935</name>
</gene>
<keyword evidence="3" id="KW-1185">Reference proteome</keyword>
<dbReference type="Proteomes" id="UP001516588">
    <property type="component" value="Unassembled WGS sequence"/>
</dbReference>
<feature type="chain" id="PRO_5046069565" evidence="1">
    <location>
        <begin position="27"/>
        <end position="268"/>
    </location>
</feature>
<evidence type="ECO:0000256" key="1">
    <source>
        <dbReference type="SAM" id="SignalP"/>
    </source>
</evidence>
<evidence type="ECO:0000313" key="3">
    <source>
        <dbReference type="Proteomes" id="UP001516588"/>
    </source>
</evidence>
<dbReference type="EMBL" id="JADCKA010000003">
    <property type="protein sequence ID" value="MBE5035233.1"/>
    <property type="molecule type" value="Genomic_DNA"/>
</dbReference>
<evidence type="ECO:0000313" key="2">
    <source>
        <dbReference type="EMBL" id="MBE5035233.1"/>
    </source>
</evidence>
<organism evidence="2 3">
    <name type="scientific">Gallibacter intestinalis</name>
    <dbReference type="NCBI Taxonomy" id="2779356"/>
    <lineage>
        <taxon>Bacteria</taxon>
        <taxon>Bacillati</taxon>
        <taxon>Bacillota</taxon>
        <taxon>Clostridia</taxon>
        <taxon>Eubacteriales</taxon>
        <taxon>Eubacteriaceae</taxon>
        <taxon>Gallibacter</taxon>
    </lineage>
</organism>
<sequence>MKNNKKINILLAVIMIFTITVVPTNATVHVQKEETIETKLLDKIVDSGLSQESIDSKTIKKISSKEAKAIVNFEDDSKKYIDKYNVYIIEDLSKPRVNEKTATLVTDIYLTNEGMSKLGINPKAGGGSLYNESQCGRVTGYVKVWYTSKTFNGIEAKKITQIGSKLTYVPGGVTVRSLKAVYYGVGTYYTSSGYSPDDGGIIEYVREWPLSTSSITTLKTKDTSSIDRYYNTRGAGGVRGSTRVTYGGTTPNSQFTYQVDLDICHFIQ</sequence>
<proteinExistence type="predicted"/>
<reference evidence="2 3" key="1">
    <citation type="submission" date="2020-10" db="EMBL/GenBank/DDBJ databases">
        <title>ChiBAC.</title>
        <authorList>
            <person name="Zenner C."/>
            <person name="Hitch T.C.A."/>
            <person name="Clavel T."/>
        </authorList>
    </citation>
    <scope>NUCLEOTIDE SEQUENCE [LARGE SCALE GENOMIC DNA]</scope>
    <source>
        <strain evidence="2 3">DSM 108706</strain>
    </source>
</reference>
<feature type="signal peptide" evidence="1">
    <location>
        <begin position="1"/>
        <end position="26"/>
    </location>
</feature>
<keyword evidence="1" id="KW-0732">Signal</keyword>